<protein>
    <submittedName>
        <fullName evidence="4">Phosphonate ABC transporter substrate-binding protein</fullName>
    </submittedName>
</protein>
<dbReference type="InterPro" id="IPR005770">
    <property type="entry name" value="PhnD"/>
</dbReference>
<dbReference type="SUPFAM" id="SSF53850">
    <property type="entry name" value="Periplasmic binding protein-like II"/>
    <property type="match status" value="1"/>
</dbReference>
<accession>A0ABY5E2X5</accession>
<evidence type="ECO:0000256" key="2">
    <source>
        <dbReference type="ARBA" id="ARBA00022729"/>
    </source>
</evidence>
<feature type="chain" id="PRO_5045582843" evidence="3">
    <location>
        <begin position="24"/>
        <end position="287"/>
    </location>
</feature>
<proteinExistence type="inferred from homology"/>
<dbReference type="Gene3D" id="3.40.190.10">
    <property type="entry name" value="Periplasmic binding protein-like II"/>
    <property type="match status" value="2"/>
</dbReference>
<feature type="signal peptide" evidence="3">
    <location>
        <begin position="1"/>
        <end position="23"/>
    </location>
</feature>
<dbReference type="NCBIfam" id="TIGR03431">
    <property type="entry name" value="PhnD"/>
    <property type="match status" value="1"/>
</dbReference>
<comment type="similarity">
    <text evidence="1">Belongs to the phosphate/phosphite/phosphonate binding protein family.</text>
</comment>
<reference evidence="4" key="1">
    <citation type="submission" date="2022-07" db="EMBL/GenBank/DDBJ databases">
        <title>Arcobacter roscoffensis sp. nov., a marine bacterium isolated from coastal seawater collected from Roscoff, France.</title>
        <authorList>
            <person name="Pascual J."/>
            <person name="Lepeaux C."/>
            <person name="Methner A."/>
            <person name="Overmann J."/>
        </authorList>
    </citation>
    <scope>NUCLEOTIDE SEQUENCE</scope>
    <source>
        <strain evidence="4">ARW1-2F2</strain>
    </source>
</reference>
<organism evidence="4 5">
    <name type="scientific">Arcobacter roscoffensis</name>
    <dbReference type="NCBI Taxonomy" id="2961520"/>
    <lineage>
        <taxon>Bacteria</taxon>
        <taxon>Pseudomonadati</taxon>
        <taxon>Campylobacterota</taxon>
        <taxon>Epsilonproteobacteria</taxon>
        <taxon>Campylobacterales</taxon>
        <taxon>Arcobacteraceae</taxon>
        <taxon>Arcobacter</taxon>
    </lineage>
</organism>
<dbReference type="NCBIfam" id="TIGR01098">
    <property type="entry name" value="3A0109s03R"/>
    <property type="match status" value="1"/>
</dbReference>
<dbReference type="EMBL" id="CP100595">
    <property type="protein sequence ID" value="UTJ05081.1"/>
    <property type="molecule type" value="Genomic_DNA"/>
</dbReference>
<evidence type="ECO:0000256" key="3">
    <source>
        <dbReference type="SAM" id="SignalP"/>
    </source>
</evidence>
<keyword evidence="5" id="KW-1185">Reference proteome</keyword>
<evidence type="ECO:0000313" key="4">
    <source>
        <dbReference type="EMBL" id="UTJ05081.1"/>
    </source>
</evidence>
<gene>
    <name evidence="4" type="primary">phnD</name>
    <name evidence="4" type="ORF">NJU99_07315</name>
</gene>
<dbReference type="RefSeq" id="WP_254575262.1">
    <property type="nucleotide sequence ID" value="NZ_CP100595.1"/>
</dbReference>
<dbReference type="InterPro" id="IPR017797">
    <property type="entry name" value="Phosphnate-bd"/>
</dbReference>
<dbReference type="PANTHER" id="PTHR35841">
    <property type="entry name" value="PHOSPHONATES-BINDING PERIPLASMIC PROTEIN"/>
    <property type="match status" value="1"/>
</dbReference>
<dbReference type="Proteomes" id="UP001060012">
    <property type="component" value="Chromosome"/>
</dbReference>
<evidence type="ECO:0000313" key="5">
    <source>
        <dbReference type="Proteomes" id="UP001060012"/>
    </source>
</evidence>
<sequence length="287" mass="30940">MKLIKKLTVASIALGLASTSMFAQEKWPEKITFGVIPVAGSTSMKENFGPLTDYLSKSLGIKVEMKLAGDYTGVITGMQHKHIDVAYLGPKSYVEAAKRANAEALVVEVDGESGLPGYRGTIITKKGSGLKSLADLKGKTWAFTSSQSTSGTLVPTVMFSKAGINPQEYFSKVVYSGGHEASILTVKAGRIDAASTNNLDFNRGLGKHWEKDQFNVIWTSDLIPGAPVAARADLPTSLKMALKGAFLSYNDPKGLEKLKNKGFVKGDDSVYDSVRELIELKNKLKNK</sequence>
<dbReference type="Pfam" id="PF12974">
    <property type="entry name" value="Phosphonate-bd"/>
    <property type="match status" value="1"/>
</dbReference>
<evidence type="ECO:0000256" key="1">
    <source>
        <dbReference type="ARBA" id="ARBA00007162"/>
    </source>
</evidence>
<dbReference type="CDD" id="cd01071">
    <property type="entry name" value="PBP2_PhnD_like"/>
    <property type="match status" value="1"/>
</dbReference>
<name>A0ABY5E2X5_9BACT</name>
<dbReference type="PANTHER" id="PTHR35841:SF1">
    <property type="entry name" value="PHOSPHONATES-BINDING PERIPLASMIC PROTEIN"/>
    <property type="match status" value="1"/>
</dbReference>
<keyword evidence="2 3" id="KW-0732">Signal</keyword>